<comment type="caution">
    <text evidence="2">The sequence shown here is derived from an EMBL/GenBank/DDBJ whole genome shotgun (WGS) entry which is preliminary data.</text>
</comment>
<dbReference type="EMBL" id="JBBPCB010000006">
    <property type="protein sequence ID" value="MEK8180732.1"/>
    <property type="molecule type" value="Genomic_DNA"/>
</dbReference>
<organism evidence="2 3">
    <name type="scientific">Flavobacterium buctense</name>
    <dbReference type="NCBI Taxonomy" id="1648146"/>
    <lineage>
        <taxon>Bacteria</taxon>
        <taxon>Pseudomonadati</taxon>
        <taxon>Bacteroidota</taxon>
        <taxon>Flavobacteriia</taxon>
        <taxon>Flavobacteriales</taxon>
        <taxon>Flavobacteriaceae</taxon>
        <taxon>Flavobacterium</taxon>
    </lineage>
</organism>
<proteinExistence type="predicted"/>
<feature type="chain" id="PRO_5046159790" description="Metalloprotease" evidence="1">
    <location>
        <begin position="22"/>
        <end position="237"/>
    </location>
</feature>
<reference evidence="2 3" key="1">
    <citation type="submission" date="2024-04" db="EMBL/GenBank/DDBJ databases">
        <title>draft genome sequnece of Flavobacterium buctense JCM 30750.</title>
        <authorList>
            <person name="Kim D.-U."/>
        </authorList>
    </citation>
    <scope>NUCLEOTIDE SEQUENCE [LARGE SCALE GENOMIC DNA]</scope>
    <source>
        <strain evidence="2 3">JCM 30750</strain>
    </source>
</reference>
<dbReference type="Proteomes" id="UP001491349">
    <property type="component" value="Unassembled WGS sequence"/>
</dbReference>
<evidence type="ECO:0000313" key="3">
    <source>
        <dbReference type="Proteomes" id="UP001491349"/>
    </source>
</evidence>
<accession>A0ABU9E260</accession>
<keyword evidence="1" id="KW-0732">Signal</keyword>
<sequence length="237" mass="27440">MKFFKLQLLFSLLLVSTFVSGQNQWFSTYTDSVALIKESNRLSELFKADIKKLKPELDFKTGVLLNTTPYLIFYGENDTVNLPLWSQVIPPIKGFTAQVAGSEADGERMFGLFFNGFYLPHELGHALQDYVDKKNANVSFKNEYLANEIAMLWWRKQGKEKELKACYELAKSMYAKLPNPVPEGQTAEEYFTKNYEQAAGDPFVYGYMQFAQFIKVYEDQSLPDFDIYITNYFKKLD</sequence>
<dbReference type="RefSeq" id="WP_187660843.1">
    <property type="nucleotide sequence ID" value="NZ_JACTAB010000006.1"/>
</dbReference>
<feature type="signal peptide" evidence="1">
    <location>
        <begin position="1"/>
        <end position="21"/>
    </location>
</feature>
<protein>
    <recommendedName>
        <fullName evidence="4">Metalloprotease</fullName>
    </recommendedName>
</protein>
<name>A0ABU9E260_9FLAO</name>
<evidence type="ECO:0000256" key="1">
    <source>
        <dbReference type="SAM" id="SignalP"/>
    </source>
</evidence>
<evidence type="ECO:0000313" key="2">
    <source>
        <dbReference type="EMBL" id="MEK8180732.1"/>
    </source>
</evidence>
<gene>
    <name evidence="2" type="ORF">WMW71_10315</name>
</gene>
<evidence type="ECO:0008006" key="4">
    <source>
        <dbReference type="Google" id="ProtNLM"/>
    </source>
</evidence>
<keyword evidence="3" id="KW-1185">Reference proteome</keyword>